<dbReference type="SUPFAM" id="SSF53613">
    <property type="entry name" value="Ribokinase-like"/>
    <property type="match status" value="1"/>
</dbReference>
<reference evidence="3" key="1">
    <citation type="submission" date="2016-04" db="EMBL/GenBank/DDBJ databases">
        <authorList>
            <person name="Evans L.H."/>
            <person name="Alamgir A."/>
            <person name="Owens N."/>
            <person name="Weber N.D."/>
            <person name="Virtaneva K."/>
            <person name="Barbian K."/>
            <person name="Babar A."/>
            <person name="Rosenke K."/>
        </authorList>
    </citation>
    <scope>NUCLEOTIDE SEQUENCE [LARGE SCALE GENOMIC DNA]</scope>
    <source>
        <strain evidence="3">CBS 101.48</strain>
    </source>
</reference>
<dbReference type="Gene3D" id="3.40.1190.20">
    <property type="match status" value="1"/>
</dbReference>
<evidence type="ECO:0000313" key="4">
    <source>
        <dbReference type="Proteomes" id="UP000078561"/>
    </source>
</evidence>
<dbReference type="InterPro" id="IPR052562">
    <property type="entry name" value="Ketohexokinase-related"/>
</dbReference>
<gene>
    <name evidence="3" type="primary">ABSGL_11161.1 scaffold 12295</name>
</gene>
<dbReference type="OMA" id="LMLCTWG"/>
<accession>A0A163JXF5</accession>
<evidence type="ECO:0000259" key="2">
    <source>
        <dbReference type="Pfam" id="PF00294"/>
    </source>
</evidence>
<dbReference type="EMBL" id="LT554468">
    <property type="protein sequence ID" value="SAM05286.1"/>
    <property type="molecule type" value="Genomic_DNA"/>
</dbReference>
<proteinExistence type="predicted"/>
<name>A0A163JXF5_ABSGL</name>
<protein>
    <recommendedName>
        <fullName evidence="2">Carbohydrate kinase PfkB domain-containing protein</fullName>
    </recommendedName>
</protein>
<sequence length="401" mass="44262">MFSFHRRRSLTPSVNLNKSALTSKAKRPHPQTRHSYHTSSTSSPLSTINILLVGQIYEETVLYVDEYPKESNQIHAKKTIQRQGGSICNTAEVLSQFPSLDPCIMSCLGSKSDSSGVVASLEDKGINTKTCTYRQIPIPSTVIIQNSHCGSRTVIASNERIDLTKDEFIGHFSRASVNKTMEAPYSWVHFECRSVYTVLDQIGWLETKAMQEGWRSQLTISLDLDNPTLLDIELLFPKADVVFFSKTFAQSRHFYHPKDFLRSIYPQCKSGWGEGGTTCLLNPDELIHASAIPTHDVVDPAGAKDTFIAGIIFCLCRHLSAMTALKFSCEMANRKVGKMGFDGLAELMWKLWEASLDMAATQKSFNANSLVSGSPLVTAFKAMELGASSGSSSPDASILVE</sequence>
<dbReference type="PANTHER" id="PTHR42774">
    <property type="entry name" value="PHOSPHOTRANSFERASE SYSTEM TRANSPORT PROTEIN"/>
    <property type="match status" value="1"/>
</dbReference>
<dbReference type="Proteomes" id="UP000078561">
    <property type="component" value="Unassembled WGS sequence"/>
</dbReference>
<feature type="domain" description="Carbohydrate kinase PfkB" evidence="2">
    <location>
        <begin position="280"/>
        <end position="340"/>
    </location>
</feature>
<dbReference type="InterPro" id="IPR011611">
    <property type="entry name" value="PfkB_dom"/>
</dbReference>
<evidence type="ECO:0000313" key="3">
    <source>
        <dbReference type="EMBL" id="SAM05286.1"/>
    </source>
</evidence>
<keyword evidence="4" id="KW-1185">Reference proteome</keyword>
<dbReference type="PANTHER" id="PTHR42774:SF3">
    <property type="entry name" value="KETOHEXOKINASE"/>
    <property type="match status" value="1"/>
</dbReference>
<dbReference type="OrthoDB" id="204058at2759"/>
<dbReference type="AlphaFoldDB" id="A0A163JXF5"/>
<dbReference type="InParanoid" id="A0A163JXF5"/>
<feature type="region of interest" description="Disordered" evidence="1">
    <location>
        <begin position="15"/>
        <end position="43"/>
    </location>
</feature>
<dbReference type="Pfam" id="PF00294">
    <property type="entry name" value="PfkB"/>
    <property type="match status" value="1"/>
</dbReference>
<dbReference type="InterPro" id="IPR029056">
    <property type="entry name" value="Ribokinase-like"/>
</dbReference>
<organism evidence="3">
    <name type="scientific">Absidia glauca</name>
    <name type="common">Pin mould</name>
    <dbReference type="NCBI Taxonomy" id="4829"/>
    <lineage>
        <taxon>Eukaryota</taxon>
        <taxon>Fungi</taxon>
        <taxon>Fungi incertae sedis</taxon>
        <taxon>Mucoromycota</taxon>
        <taxon>Mucoromycotina</taxon>
        <taxon>Mucoromycetes</taxon>
        <taxon>Mucorales</taxon>
        <taxon>Cunninghamellaceae</taxon>
        <taxon>Absidia</taxon>
    </lineage>
</organism>
<feature type="compositionally biased region" description="Basic residues" evidence="1">
    <location>
        <begin position="24"/>
        <end position="36"/>
    </location>
</feature>
<evidence type="ECO:0000256" key="1">
    <source>
        <dbReference type="SAM" id="MobiDB-lite"/>
    </source>
</evidence>
<dbReference type="STRING" id="4829.A0A163JXF5"/>